<dbReference type="EMBL" id="BAAABY010000023">
    <property type="protein sequence ID" value="GAA0464084.1"/>
    <property type="molecule type" value="Genomic_DNA"/>
</dbReference>
<protein>
    <submittedName>
        <fullName evidence="2">Uncharacterized protein</fullName>
    </submittedName>
</protein>
<name>A0ABN0ZZQ5_9ACTN</name>
<gene>
    <name evidence="2" type="ORF">GCM10010361_30010</name>
</gene>
<organism evidence="2 3">
    <name type="scientific">Streptomyces olivaceiscleroticus</name>
    <dbReference type="NCBI Taxonomy" id="68245"/>
    <lineage>
        <taxon>Bacteria</taxon>
        <taxon>Bacillati</taxon>
        <taxon>Actinomycetota</taxon>
        <taxon>Actinomycetes</taxon>
        <taxon>Kitasatosporales</taxon>
        <taxon>Streptomycetaceae</taxon>
        <taxon>Streptomyces</taxon>
    </lineage>
</organism>
<dbReference type="Proteomes" id="UP001500909">
    <property type="component" value="Unassembled WGS sequence"/>
</dbReference>
<feature type="compositionally biased region" description="Basic and acidic residues" evidence="1">
    <location>
        <begin position="57"/>
        <end position="82"/>
    </location>
</feature>
<feature type="compositionally biased region" description="Polar residues" evidence="1">
    <location>
        <begin position="33"/>
        <end position="42"/>
    </location>
</feature>
<evidence type="ECO:0000313" key="3">
    <source>
        <dbReference type="Proteomes" id="UP001500909"/>
    </source>
</evidence>
<evidence type="ECO:0000256" key="1">
    <source>
        <dbReference type="SAM" id="MobiDB-lite"/>
    </source>
</evidence>
<reference evidence="2 3" key="1">
    <citation type="journal article" date="2019" name="Int. J. Syst. Evol. Microbiol.">
        <title>The Global Catalogue of Microorganisms (GCM) 10K type strain sequencing project: providing services to taxonomists for standard genome sequencing and annotation.</title>
        <authorList>
            <consortium name="The Broad Institute Genomics Platform"/>
            <consortium name="The Broad Institute Genome Sequencing Center for Infectious Disease"/>
            <person name="Wu L."/>
            <person name="Ma J."/>
        </authorList>
    </citation>
    <scope>NUCLEOTIDE SEQUENCE [LARGE SCALE GENOMIC DNA]</scope>
    <source>
        <strain evidence="2 3">JCM 4805</strain>
    </source>
</reference>
<evidence type="ECO:0000313" key="2">
    <source>
        <dbReference type="EMBL" id="GAA0464084.1"/>
    </source>
</evidence>
<comment type="caution">
    <text evidence="2">The sequence shown here is derived from an EMBL/GenBank/DDBJ whole genome shotgun (WGS) entry which is preliminary data.</text>
</comment>
<keyword evidence="3" id="KW-1185">Reference proteome</keyword>
<feature type="region of interest" description="Disordered" evidence="1">
    <location>
        <begin position="1"/>
        <end position="100"/>
    </location>
</feature>
<accession>A0ABN0ZZQ5</accession>
<sequence length="100" mass="10105">MGWARRDSATSATTSTVRENSGPCRSPGEERAVSSSKNPQSNELRRSGKSAAVQDAADAKAGSDRKVGPGGAEHAHGTDKGNKGGGPGGGVPAEERPDHP</sequence>
<proteinExistence type="predicted"/>